<dbReference type="EMBL" id="QRQE01000006">
    <property type="protein sequence ID" value="RHM80317.1"/>
    <property type="molecule type" value="Genomic_DNA"/>
</dbReference>
<dbReference type="AlphaFoldDB" id="A0A2N5P2R0"/>
<dbReference type="Proteomes" id="UP001149331">
    <property type="component" value="Unassembled WGS sequence"/>
</dbReference>
<keyword evidence="6" id="KW-0762">Sugar transport</keyword>
<evidence type="ECO:0000313" key="13">
    <source>
        <dbReference type="EMBL" id="RHD09313.1"/>
    </source>
</evidence>
<evidence type="ECO:0000313" key="23">
    <source>
        <dbReference type="Proteomes" id="UP001211731"/>
    </source>
</evidence>
<keyword evidence="1" id="KW-0808">Transferase</keyword>
<gene>
    <name evidence="15" type="ORF">DW142_14165</name>
    <name evidence="14" type="ORF">DW270_00830</name>
    <name evidence="13" type="ORF">DW812_00740</name>
    <name evidence="12" type="ORF">DWX36_06995</name>
    <name evidence="16" type="ORF">DWZ50_03630</name>
    <name evidence="11" type="ORF">DXC31_01750</name>
    <name evidence="8" type="ORF">G4958_03985</name>
    <name evidence="10" type="ORF">G4981_06425</name>
    <name evidence="9" type="ORF">G4993_14240</name>
    <name evidence="4" type="ORF">LIQ08_03030</name>
    <name evidence="3" type="ORF">LIQ10_01170</name>
    <name evidence="7" type="ORF">O4N78_05275</name>
    <name evidence="6" type="ORF">PNU63_09045</name>
    <name evidence="5" type="ORF">PNW85_12165</name>
</gene>
<dbReference type="EMBL" id="QRLN01000026">
    <property type="protein sequence ID" value="RHJ08025.1"/>
    <property type="molecule type" value="Genomic_DNA"/>
</dbReference>
<evidence type="ECO:0000313" key="22">
    <source>
        <dbReference type="Proteomes" id="UP000285697"/>
    </source>
</evidence>
<dbReference type="Proteomes" id="UP001211731">
    <property type="component" value="Unassembled WGS sequence"/>
</dbReference>
<dbReference type="EMBL" id="QRWQ01000005">
    <property type="protein sequence ID" value="RGT39606.1"/>
    <property type="molecule type" value="Genomic_DNA"/>
</dbReference>
<evidence type="ECO:0000313" key="3">
    <source>
        <dbReference type="EMBL" id="MCB5492354.1"/>
    </source>
</evidence>
<dbReference type="InterPro" id="IPR036095">
    <property type="entry name" value="PTS_EIIB-like_sf"/>
</dbReference>
<dbReference type="EMBL" id="JAAIRY010000007">
    <property type="protein sequence ID" value="NSI64908.1"/>
    <property type="molecule type" value="Genomic_DNA"/>
</dbReference>
<dbReference type="EMBL" id="JAJBOM010000002">
    <property type="protein sequence ID" value="MCB5618141.1"/>
    <property type="molecule type" value="Genomic_DNA"/>
</dbReference>
<evidence type="ECO:0000313" key="20">
    <source>
        <dbReference type="Proteomes" id="UP000284472"/>
    </source>
</evidence>
<dbReference type="GeneID" id="57433475"/>
<evidence type="ECO:0000313" key="8">
    <source>
        <dbReference type="EMBL" id="NSI18534.1"/>
    </source>
</evidence>
<evidence type="ECO:0000313" key="10">
    <source>
        <dbReference type="EMBL" id="NSI64908.1"/>
    </source>
</evidence>
<protein>
    <submittedName>
        <fullName evidence="6">PTS sugar transporter subunit IIB</fullName>
    </submittedName>
</protein>
<dbReference type="EMBL" id="JAQMLA010000036">
    <property type="protein sequence ID" value="MDB8687416.1"/>
    <property type="molecule type" value="Genomic_DNA"/>
</dbReference>
<dbReference type="RefSeq" id="WP_009244904.1">
    <property type="nucleotide sequence ID" value="NZ_AP031446.1"/>
</dbReference>
<reference evidence="7" key="5">
    <citation type="submission" date="2022-12" db="EMBL/GenBank/DDBJ databases">
        <title>Genome of R. gnavus strain RSHDN_120.</title>
        <authorList>
            <person name="Abdugheni R."/>
        </authorList>
    </citation>
    <scope>NUCLEOTIDE SEQUENCE</scope>
    <source>
        <strain evidence="7">RSHDN_120</strain>
    </source>
</reference>
<dbReference type="Proteomes" id="UP000283834">
    <property type="component" value="Unassembled WGS sequence"/>
</dbReference>
<dbReference type="EMBL" id="JAQMLR010000007">
    <property type="protein sequence ID" value="MDB8738918.1"/>
    <property type="molecule type" value="Genomic_DNA"/>
</dbReference>
<dbReference type="Proteomes" id="UP001297422">
    <property type="component" value="Unassembled WGS sequence"/>
</dbReference>
<evidence type="ECO:0000256" key="1">
    <source>
        <dbReference type="ARBA" id="ARBA00022679"/>
    </source>
</evidence>
<dbReference type="CDD" id="cd05563">
    <property type="entry name" value="PTS_IIB_ascorbate"/>
    <property type="match status" value="1"/>
</dbReference>
<dbReference type="Proteomes" id="UP001297370">
    <property type="component" value="Unassembled WGS sequence"/>
</dbReference>
<evidence type="ECO:0000313" key="9">
    <source>
        <dbReference type="EMBL" id="NSI59538.1"/>
    </source>
</evidence>
<evidence type="ECO:0000313" key="12">
    <source>
        <dbReference type="EMBL" id="RGT39606.1"/>
    </source>
</evidence>
<accession>A0A2N5P2R0</accession>
<evidence type="ECO:0000313" key="4">
    <source>
        <dbReference type="EMBL" id="MCB5618141.1"/>
    </source>
</evidence>
<sequence length="100" mass="10806">MTNQNLKFLVCCANGSGSSLMAQMALEKVLKKNNIKPGKVHHCPLSEGKSSAVQYDVLVCAQNFANMFEDAKAKGVVVIPLKNVMSAPEIETKLKENGIL</sequence>
<dbReference type="EMBL" id="QSSX01000002">
    <property type="protein sequence ID" value="RGM25909.1"/>
    <property type="molecule type" value="Genomic_DNA"/>
</dbReference>
<evidence type="ECO:0000313" key="7">
    <source>
        <dbReference type="EMBL" id="MDE1202990.1"/>
    </source>
</evidence>
<evidence type="ECO:0000313" key="16">
    <source>
        <dbReference type="EMBL" id="RHM80317.1"/>
    </source>
</evidence>
<evidence type="ECO:0000313" key="21">
    <source>
        <dbReference type="Proteomes" id="UP000285610"/>
    </source>
</evidence>
<reference evidence="6" key="6">
    <citation type="submission" date="2023-01" db="EMBL/GenBank/DDBJ databases">
        <title>Human gut microbiome strain richness.</title>
        <authorList>
            <person name="Chen-Liaw A."/>
        </authorList>
    </citation>
    <scope>NUCLEOTIDE SEQUENCE</scope>
    <source>
        <strain evidence="6">1001217st1_A9_1001217B_191108</strain>
        <strain evidence="5">RTP21484st1_H11_RTP21484_190118</strain>
    </source>
</reference>
<dbReference type="InterPro" id="IPR003501">
    <property type="entry name" value="PTS_EIIB_2/3"/>
</dbReference>
<dbReference type="PROSITE" id="PS51099">
    <property type="entry name" value="PTS_EIIB_TYPE_2"/>
    <property type="match status" value="1"/>
</dbReference>
<evidence type="ECO:0000313" key="14">
    <source>
        <dbReference type="EMBL" id="RHG22456.1"/>
    </source>
</evidence>
<proteinExistence type="predicted"/>
<dbReference type="Gene3D" id="3.40.50.2300">
    <property type="match status" value="1"/>
</dbReference>
<dbReference type="Pfam" id="PF02302">
    <property type="entry name" value="PTS_IIB"/>
    <property type="match status" value="1"/>
</dbReference>
<name>A0A2N5P2R0_MEDGN</name>
<dbReference type="Proteomes" id="UP000284472">
    <property type="component" value="Unassembled WGS sequence"/>
</dbReference>
<dbReference type="EMBL" id="QSIR01000001">
    <property type="protein sequence ID" value="RHD09313.1"/>
    <property type="molecule type" value="Genomic_DNA"/>
</dbReference>
<dbReference type="Proteomes" id="UP001212160">
    <property type="component" value="Unassembled WGS sequence"/>
</dbReference>
<dbReference type="SUPFAM" id="SSF52794">
    <property type="entry name" value="PTS system IIB component-like"/>
    <property type="match status" value="1"/>
</dbReference>
<comment type="caution">
    <text evidence="6">The sequence shown here is derived from an EMBL/GenBank/DDBJ whole genome shotgun (WGS) entry which is preliminary data.</text>
</comment>
<evidence type="ECO:0000313" key="11">
    <source>
        <dbReference type="EMBL" id="RGM25909.1"/>
    </source>
</evidence>
<dbReference type="EMBL" id="JAJBNC010000002">
    <property type="protein sequence ID" value="MCB5492354.1"/>
    <property type="molecule type" value="Genomic_DNA"/>
</dbReference>
<reference evidence="8" key="2">
    <citation type="journal article" date="2020" name="Cell Host Microbe">
        <title>Functional and Genomic Variation between Human-Derived Isolates of Lachnospiraceae Reveals Inter- and Intra-Species Diversity.</title>
        <authorList>
            <person name="Sorbara M.T."/>
            <person name="Littmann E.R."/>
            <person name="Fontana E."/>
            <person name="Moody T.U."/>
            <person name="Kohout C.E."/>
            <person name="Gjonbalaj M."/>
            <person name="Eaton V."/>
            <person name="Seok R."/>
            <person name="Leiner I.M."/>
            <person name="Pamer E.G."/>
        </authorList>
    </citation>
    <scope>NUCLEOTIDE SEQUENCE</scope>
    <source>
        <strain evidence="10">MSK.11.9</strain>
        <strain evidence="9">MSK.15.32</strain>
        <strain evidence="8">MSK.22.53</strain>
    </source>
</reference>
<organism evidence="6 23">
    <name type="scientific">Mediterraneibacter gnavus</name>
    <name type="common">Ruminococcus gnavus</name>
    <dbReference type="NCBI Taxonomy" id="33038"/>
    <lineage>
        <taxon>Bacteria</taxon>
        <taxon>Bacillati</taxon>
        <taxon>Bacillota</taxon>
        <taxon>Clostridia</taxon>
        <taxon>Lachnospirales</taxon>
        <taxon>Lachnospiraceae</taxon>
        <taxon>Mediterraneibacter</taxon>
    </lineage>
</organism>
<evidence type="ECO:0000313" key="5">
    <source>
        <dbReference type="EMBL" id="MDB8687416.1"/>
    </source>
</evidence>
<reference evidence="3" key="4">
    <citation type="submission" date="2021-10" db="EMBL/GenBank/DDBJ databases">
        <title>Collection of gut derived symbiotic bacterial strains cultured from healthy donors.</title>
        <authorList>
            <person name="Lin H."/>
            <person name="Littmann E."/>
            <person name="Claire K."/>
            <person name="Pamer E."/>
        </authorList>
    </citation>
    <scope>NUCLEOTIDE SEQUENCE</scope>
    <source>
        <strain evidence="4">MSK.23.18</strain>
        <strain evidence="3">MSK.23.4</strain>
    </source>
</reference>
<dbReference type="InterPro" id="IPR013011">
    <property type="entry name" value="PTS_EIIB_2"/>
</dbReference>
<evidence type="ECO:0000313" key="18">
    <source>
        <dbReference type="Proteomes" id="UP000283834"/>
    </source>
</evidence>
<dbReference type="Proteomes" id="UP000285697">
    <property type="component" value="Unassembled WGS sequence"/>
</dbReference>
<evidence type="ECO:0000313" key="6">
    <source>
        <dbReference type="EMBL" id="MDB8738918.1"/>
    </source>
</evidence>
<dbReference type="EMBL" id="JAAIRM010000004">
    <property type="protein sequence ID" value="NSI18534.1"/>
    <property type="molecule type" value="Genomic_DNA"/>
</dbReference>
<dbReference type="Proteomes" id="UP001296643">
    <property type="component" value="Unassembled WGS sequence"/>
</dbReference>
<dbReference type="Proteomes" id="UP000285610">
    <property type="component" value="Unassembled WGS sequence"/>
</dbReference>
<feature type="domain" description="PTS EIIB type-2" evidence="2">
    <location>
        <begin position="6"/>
        <end position="100"/>
    </location>
</feature>
<reference evidence="17 18" key="1">
    <citation type="submission" date="2018-08" db="EMBL/GenBank/DDBJ databases">
        <title>A genome reference for cultivated species of the human gut microbiota.</title>
        <authorList>
            <person name="Zou Y."/>
            <person name="Xue W."/>
            <person name="Luo G."/>
        </authorList>
    </citation>
    <scope>NUCLEOTIDE SEQUENCE [LARGE SCALE GENOMIC DNA]</scope>
    <source>
        <strain evidence="12 18">AF19-16AC</strain>
        <strain evidence="16 21">AF33-12</strain>
        <strain evidence="15 19">AM12-54</strain>
        <strain evidence="14 22">AM22-7AC</strain>
        <strain evidence="13 20">AM32-6</strain>
        <strain evidence="11 17">TF01-20-2</strain>
    </source>
</reference>
<dbReference type="Proteomes" id="UP000260808">
    <property type="component" value="Unassembled WGS sequence"/>
</dbReference>
<dbReference type="Proteomes" id="UP000283992">
    <property type="component" value="Unassembled WGS sequence"/>
</dbReference>
<evidence type="ECO:0000313" key="19">
    <source>
        <dbReference type="Proteomes" id="UP000283992"/>
    </source>
</evidence>
<dbReference type="Proteomes" id="UP001296580">
    <property type="component" value="Unassembled WGS sequence"/>
</dbReference>
<evidence type="ECO:0000313" key="17">
    <source>
        <dbReference type="Proteomes" id="UP000260808"/>
    </source>
</evidence>
<keyword evidence="6" id="KW-0813">Transport</keyword>
<dbReference type="EMBL" id="JAAIRV010000035">
    <property type="protein sequence ID" value="NSI59538.1"/>
    <property type="molecule type" value="Genomic_DNA"/>
</dbReference>
<dbReference type="EMBL" id="JAPZEG010000005">
    <property type="protein sequence ID" value="MDE1202990.1"/>
    <property type="molecule type" value="Genomic_DNA"/>
</dbReference>
<dbReference type="GO" id="GO:0008982">
    <property type="term" value="F:protein-N(PI)-phosphohistidine-sugar phosphotransferase activity"/>
    <property type="evidence" value="ECO:0007669"/>
    <property type="project" value="InterPro"/>
</dbReference>
<reference evidence="8" key="3">
    <citation type="submission" date="2020-02" db="EMBL/GenBank/DDBJ databases">
        <authorList>
            <person name="Littmann E."/>
            <person name="Sorbara M."/>
        </authorList>
    </citation>
    <scope>NUCLEOTIDE SEQUENCE</scope>
    <source>
        <strain evidence="10">MSK.11.9</strain>
        <strain evidence="9">MSK.15.32</strain>
        <strain evidence="8">MSK.22.53</strain>
    </source>
</reference>
<dbReference type="EMBL" id="QRIA01000001">
    <property type="protein sequence ID" value="RHG22456.1"/>
    <property type="molecule type" value="Genomic_DNA"/>
</dbReference>
<dbReference type="GO" id="GO:0009401">
    <property type="term" value="P:phosphoenolpyruvate-dependent sugar phosphotransferase system"/>
    <property type="evidence" value="ECO:0007669"/>
    <property type="project" value="InterPro"/>
</dbReference>
<evidence type="ECO:0000313" key="15">
    <source>
        <dbReference type="EMBL" id="RHJ08025.1"/>
    </source>
</evidence>
<dbReference type="Proteomes" id="UP001296581">
    <property type="component" value="Unassembled WGS sequence"/>
</dbReference>
<evidence type="ECO:0000259" key="2">
    <source>
        <dbReference type="PROSITE" id="PS51099"/>
    </source>
</evidence>
<dbReference type="STRING" id="33038.GCA_900067245_02744"/>